<evidence type="ECO:0000313" key="3">
    <source>
        <dbReference type="Proteomes" id="UP001220395"/>
    </source>
</evidence>
<evidence type="ECO:0000313" key="2">
    <source>
        <dbReference type="EMBL" id="WCT74283.1"/>
    </source>
</evidence>
<dbReference type="RefSeq" id="WP_273689194.1">
    <property type="nucleotide sequence ID" value="NZ_CP117411.1"/>
</dbReference>
<proteinExistence type="predicted"/>
<feature type="transmembrane region" description="Helical" evidence="1">
    <location>
        <begin position="109"/>
        <end position="132"/>
    </location>
</feature>
<protein>
    <submittedName>
        <fullName evidence="2">Uncharacterized protein</fullName>
    </submittedName>
</protein>
<dbReference type="PROSITE" id="PS51257">
    <property type="entry name" value="PROKAR_LIPOPROTEIN"/>
    <property type="match status" value="1"/>
</dbReference>
<accession>A0ABY7TM19</accession>
<sequence length="181" mass="19631">MKRPTSLTLFAGHPAVTLPIMAAGCFTLYAAYAGENIIVGAIGFAFMARTMKAHEEARLYRLWHRAWNGMAAPDPARERQRRANRLGLFLGVVAMAAMLFIAGSDDPQAALIGTLFIGAGGIGLAMMLRALWRRLRRPKLAKATATPIVTAIARPLMPVPSLRDAYLGLPIYCRQVLGIDA</sequence>
<reference evidence="2 3" key="1">
    <citation type="submission" date="2023-02" db="EMBL/GenBank/DDBJ databases">
        <title>Genome sequence of Sphingomonas naphthae.</title>
        <authorList>
            <person name="Kim S."/>
            <person name="Heo J."/>
            <person name="Kwon S.-W."/>
        </authorList>
    </citation>
    <scope>NUCLEOTIDE SEQUENCE [LARGE SCALE GENOMIC DNA]</scope>
    <source>
        <strain evidence="2 3">KACC 18716</strain>
    </source>
</reference>
<evidence type="ECO:0000256" key="1">
    <source>
        <dbReference type="SAM" id="Phobius"/>
    </source>
</evidence>
<name>A0ABY7TM19_9SPHN</name>
<feature type="transmembrane region" description="Helical" evidence="1">
    <location>
        <begin position="86"/>
        <end position="103"/>
    </location>
</feature>
<keyword evidence="1" id="KW-1133">Transmembrane helix</keyword>
<keyword evidence="1" id="KW-0472">Membrane</keyword>
<organism evidence="2 3">
    <name type="scientific">Sphingomonas naphthae</name>
    <dbReference type="NCBI Taxonomy" id="1813468"/>
    <lineage>
        <taxon>Bacteria</taxon>
        <taxon>Pseudomonadati</taxon>
        <taxon>Pseudomonadota</taxon>
        <taxon>Alphaproteobacteria</taxon>
        <taxon>Sphingomonadales</taxon>
        <taxon>Sphingomonadaceae</taxon>
        <taxon>Sphingomonas</taxon>
    </lineage>
</organism>
<dbReference type="EMBL" id="CP117411">
    <property type="protein sequence ID" value="WCT74283.1"/>
    <property type="molecule type" value="Genomic_DNA"/>
</dbReference>
<dbReference type="Proteomes" id="UP001220395">
    <property type="component" value="Chromosome"/>
</dbReference>
<keyword evidence="3" id="KW-1185">Reference proteome</keyword>
<keyword evidence="1" id="KW-0812">Transmembrane</keyword>
<gene>
    <name evidence="2" type="ORF">PQ455_03380</name>
</gene>